<keyword evidence="2" id="KW-1185">Reference proteome</keyword>
<gene>
    <name evidence="1" type="ORF">GGI59_000143</name>
</gene>
<proteinExistence type="predicted"/>
<accession>A0A7W8XCJ1</accession>
<dbReference type="EMBL" id="JACHBC010000001">
    <property type="protein sequence ID" value="MBB5558516.1"/>
    <property type="molecule type" value="Genomic_DNA"/>
</dbReference>
<evidence type="ECO:0000313" key="2">
    <source>
        <dbReference type="Proteomes" id="UP000528824"/>
    </source>
</evidence>
<reference evidence="1 2" key="1">
    <citation type="submission" date="2020-08" db="EMBL/GenBank/DDBJ databases">
        <title>Genomic Encyclopedia of Type Strains, Phase IV (KMG-V): Genome sequencing to study the core and pangenomes of soil and plant-associated prokaryotes.</title>
        <authorList>
            <person name="Whitman W."/>
        </authorList>
    </citation>
    <scope>NUCLEOTIDE SEQUENCE [LARGE SCALE GENOMIC DNA]</scope>
    <source>
        <strain evidence="1 2">SEMIA 4034</strain>
    </source>
</reference>
<dbReference type="Proteomes" id="UP000528824">
    <property type="component" value="Unassembled WGS sequence"/>
</dbReference>
<dbReference type="AlphaFoldDB" id="A0A7W8XCJ1"/>
<name>A0A7W8XCJ1_9HYPH</name>
<sequence length="57" mass="6348">MLNPATLRMVRRERPLCLNAEISSDAAATYSAGMYEAALLPLSNRLRNCAIFFSTQK</sequence>
<organism evidence="1 2">
    <name type="scientific">Rhizobium lentis</name>
    <dbReference type="NCBI Taxonomy" id="1138194"/>
    <lineage>
        <taxon>Bacteria</taxon>
        <taxon>Pseudomonadati</taxon>
        <taxon>Pseudomonadota</taxon>
        <taxon>Alphaproteobacteria</taxon>
        <taxon>Hyphomicrobiales</taxon>
        <taxon>Rhizobiaceae</taxon>
        <taxon>Rhizobium/Agrobacterium group</taxon>
        <taxon>Rhizobium</taxon>
    </lineage>
</organism>
<protein>
    <submittedName>
        <fullName evidence="1">Uncharacterized protein</fullName>
    </submittedName>
</protein>
<comment type="caution">
    <text evidence="1">The sequence shown here is derived from an EMBL/GenBank/DDBJ whole genome shotgun (WGS) entry which is preliminary data.</text>
</comment>
<evidence type="ECO:0000313" key="1">
    <source>
        <dbReference type="EMBL" id="MBB5558516.1"/>
    </source>
</evidence>